<feature type="compositionally biased region" description="Basic and acidic residues" evidence="1">
    <location>
        <begin position="10"/>
        <end position="19"/>
    </location>
</feature>
<dbReference type="Proteomes" id="UP000325636">
    <property type="component" value="Unassembled WGS sequence"/>
</dbReference>
<comment type="caution">
    <text evidence="2">The sequence shown here is derived from an EMBL/GenBank/DDBJ whole genome shotgun (WGS) entry which is preliminary data.</text>
</comment>
<proteinExistence type="predicted"/>
<dbReference type="RefSeq" id="WP_150976415.1">
    <property type="nucleotide sequence ID" value="NZ_SRLN01000012.1"/>
</dbReference>
<feature type="region of interest" description="Disordered" evidence="1">
    <location>
        <begin position="1"/>
        <end position="34"/>
    </location>
</feature>
<name>A0A5J5LTI3_MICAE</name>
<evidence type="ECO:0000313" key="3">
    <source>
        <dbReference type="Proteomes" id="UP000325636"/>
    </source>
</evidence>
<protein>
    <recommendedName>
        <fullName evidence="4">Chromosome partition protein Smc</fullName>
    </recommendedName>
</protein>
<evidence type="ECO:0000313" key="2">
    <source>
        <dbReference type="EMBL" id="KAB0241054.1"/>
    </source>
</evidence>
<accession>A0A5J5LTI3</accession>
<dbReference type="EMBL" id="SRLN01000012">
    <property type="protein sequence ID" value="KAB0241054.1"/>
    <property type="molecule type" value="Genomic_DNA"/>
</dbReference>
<evidence type="ECO:0000256" key="1">
    <source>
        <dbReference type="SAM" id="MobiDB-lite"/>
    </source>
</evidence>
<reference evidence="3" key="1">
    <citation type="submission" date="2019-04" db="EMBL/GenBank/DDBJ databases">
        <title>Microviridin 1777: A Toxic Chymotrypsin Inhibitor Discovered by a Metabologenomic Approach.</title>
        <authorList>
            <person name="Sieber S."/>
            <person name="Grendelmeier S.M."/>
            <person name="Harris L.A."/>
            <person name="Mitchell D.A."/>
            <person name="Gademann K."/>
        </authorList>
    </citation>
    <scope>NUCLEOTIDE SEQUENCE [LARGE SCALE GENOMIC DNA]</scope>
    <source>
        <strain evidence="3">EAWAG127a</strain>
    </source>
</reference>
<dbReference type="AlphaFoldDB" id="A0A5J5LTI3"/>
<sequence>MTKGNLNDLIRTEANKEVESQTSPSPKRPKETNATLQAKINDLTTELEKTEKNQQTLQEKVISLEKELKEQLELSVSLQQLQQQTEQLESVLSEKTTLVAKLSSQLSKTETELTEKKQLIEKLYNQIKTLENSPTPTPEPSSITKPAPKKPSLYNFEMATLARYIAPTSTPTELTDSEIGWFD</sequence>
<feature type="region of interest" description="Disordered" evidence="1">
    <location>
        <begin position="130"/>
        <end position="150"/>
    </location>
</feature>
<evidence type="ECO:0008006" key="4">
    <source>
        <dbReference type="Google" id="ProtNLM"/>
    </source>
</evidence>
<organism evidence="2 3">
    <name type="scientific">Microcystis aeruginosa EAWAG127a</name>
    <dbReference type="NCBI Taxonomy" id="2529855"/>
    <lineage>
        <taxon>Bacteria</taxon>
        <taxon>Bacillati</taxon>
        <taxon>Cyanobacteriota</taxon>
        <taxon>Cyanophyceae</taxon>
        <taxon>Oscillatoriophycideae</taxon>
        <taxon>Chroococcales</taxon>
        <taxon>Microcystaceae</taxon>
        <taxon>Microcystis</taxon>
    </lineage>
</organism>
<gene>
    <name evidence="2" type="ORF">EZJ55_11245</name>
</gene>